<evidence type="ECO:0000313" key="1">
    <source>
        <dbReference type="EMBL" id="KOX90497.1"/>
    </source>
</evidence>
<reference evidence="1 2" key="1">
    <citation type="submission" date="2015-07" db="EMBL/GenBank/DDBJ databases">
        <authorList>
            <person name="Noorani M."/>
        </authorList>
    </citation>
    <scope>NUCLEOTIDE SEQUENCE [LARGE SCALE GENOMIC DNA]</scope>
    <source>
        <strain evidence="2">ATCC 25104 / DSM 625 / JCM 10724 / NBRC 103206 / NCIMB 11243 / YT-1</strain>
    </source>
</reference>
<dbReference type="AlphaFoldDB" id="A0A0M9AEP4"/>
<dbReference type="Gene3D" id="3.40.50.300">
    <property type="entry name" value="P-loop containing nucleotide triphosphate hydrolases"/>
    <property type="match status" value="1"/>
</dbReference>
<protein>
    <recommendedName>
        <fullName evidence="3">Uridine kinase</fullName>
    </recommendedName>
</protein>
<evidence type="ECO:0008006" key="3">
    <source>
        <dbReference type="Google" id="ProtNLM"/>
    </source>
</evidence>
<evidence type="ECO:0000313" key="2">
    <source>
        <dbReference type="Proteomes" id="UP000037685"/>
    </source>
</evidence>
<dbReference type="Proteomes" id="UP000037685">
    <property type="component" value="Unassembled WGS sequence"/>
</dbReference>
<dbReference type="SUPFAM" id="SSF52540">
    <property type="entry name" value="P-loop containing nucleoside triphosphate hydrolases"/>
    <property type="match status" value="1"/>
</dbReference>
<dbReference type="PATRIC" id="fig|271.14.peg.1759"/>
<comment type="caution">
    <text evidence="1">The sequence shown here is derived from an EMBL/GenBank/DDBJ whole genome shotgun (WGS) entry which is preliminary data.</text>
</comment>
<organism evidence="1 2">
    <name type="scientific">Thermus aquaticus</name>
    <dbReference type="NCBI Taxonomy" id="271"/>
    <lineage>
        <taxon>Bacteria</taxon>
        <taxon>Thermotogati</taxon>
        <taxon>Deinococcota</taxon>
        <taxon>Deinococci</taxon>
        <taxon>Thermales</taxon>
        <taxon>Thermaceae</taxon>
        <taxon>Thermus</taxon>
    </lineage>
</organism>
<name>A0A0M9AEP4_THEAQ</name>
<proteinExistence type="predicted"/>
<gene>
    <name evidence="1" type="ORF">BVI061214_01688</name>
</gene>
<accession>A0A0M9AEP4</accession>
<sequence length="32" mass="3136">MKPFAIGIAGGSASGKPTLAQALAHLVRTEAA</sequence>
<dbReference type="EMBL" id="LHCI01000106">
    <property type="protein sequence ID" value="KOX90497.1"/>
    <property type="molecule type" value="Genomic_DNA"/>
</dbReference>
<dbReference type="InterPro" id="IPR027417">
    <property type="entry name" value="P-loop_NTPase"/>
</dbReference>